<dbReference type="Gene3D" id="1.10.510.10">
    <property type="entry name" value="Transferase(Phosphotransferase) domain 1"/>
    <property type="match status" value="1"/>
</dbReference>
<evidence type="ECO:0000313" key="10">
    <source>
        <dbReference type="Proteomes" id="UP001189429"/>
    </source>
</evidence>
<dbReference type="PANTHER" id="PTHR24350">
    <property type="entry name" value="SERINE/THREONINE-PROTEIN KINASE IAL-RELATED"/>
    <property type="match status" value="1"/>
</dbReference>
<keyword evidence="1 7" id="KW-0723">Serine/threonine-protein kinase</keyword>
<dbReference type="Proteomes" id="UP001189429">
    <property type="component" value="Unassembled WGS sequence"/>
</dbReference>
<name>A0ABN9TVX6_9DINO</name>
<dbReference type="Pfam" id="PF00069">
    <property type="entry name" value="Pkinase"/>
    <property type="match status" value="1"/>
</dbReference>
<keyword evidence="5 6" id="KW-0067">ATP-binding</keyword>
<evidence type="ECO:0000256" key="1">
    <source>
        <dbReference type="ARBA" id="ARBA00022527"/>
    </source>
</evidence>
<dbReference type="InterPro" id="IPR011009">
    <property type="entry name" value="Kinase-like_dom_sf"/>
</dbReference>
<evidence type="ECO:0000256" key="4">
    <source>
        <dbReference type="ARBA" id="ARBA00022777"/>
    </source>
</evidence>
<dbReference type="InterPro" id="IPR008271">
    <property type="entry name" value="Ser/Thr_kinase_AS"/>
</dbReference>
<comment type="caution">
    <text evidence="9">The sequence shown here is derived from an EMBL/GenBank/DDBJ whole genome shotgun (WGS) entry which is preliminary data.</text>
</comment>
<dbReference type="PROSITE" id="PS00107">
    <property type="entry name" value="PROTEIN_KINASE_ATP"/>
    <property type="match status" value="1"/>
</dbReference>
<accession>A0ABN9TVX6</accession>
<evidence type="ECO:0000313" key="9">
    <source>
        <dbReference type="EMBL" id="CAK0850436.1"/>
    </source>
</evidence>
<sequence>MLRPERLELEDFRVYGSPLGIGSYGRVCRVAHAETSDPFAMKVVPKRKLREQSMAPYLLREVETQKRLRHPNILILHGAFEDDEYVYILLELAQGGSLFDVLKHRGHLSEREAAGIFTDIASALDFLHSRGIVHRDVKPENILMCTGDVPKLADFGWCAELTDSSGPRKTFCGTWDYLSPEVVDNQPHDRGVDV</sequence>
<dbReference type="InterPro" id="IPR000719">
    <property type="entry name" value="Prot_kinase_dom"/>
</dbReference>
<protein>
    <recommendedName>
        <fullName evidence="8">Protein kinase domain-containing protein</fullName>
    </recommendedName>
</protein>
<dbReference type="InterPro" id="IPR030616">
    <property type="entry name" value="Aur-like"/>
</dbReference>
<dbReference type="PROSITE" id="PS50011">
    <property type="entry name" value="PROTEIN_KINASE_DOM"/>
    <property type="match status" value="1"/>
</dbReference>
<dbReference type="EMBL" id="CAUYUJ010015150">
    <property type="protein sequence ID" value="CAK0850436.1"/>
    <property type="molecule type" value="Genomic_DNA"/>
</dbReference>
<evidence type="ECO:0000256" key="5">
    <source>
        <dbReference type="ARBA" id="ARBA00022840"/>
    </source>
</evidence>
<evidence type="ECO:0000256" key="3">
    <source>
        <dbReference type="ARBA" id="ARBA00022741"/>
    </source>
</evidence>
<dbReference type="PROSITE" id="PS00108">
    <property type="entry name" value="PROTEIN_KINASE_ST"/>
    <property type="match status" value="1"/>
</dbReference>
<keyword evidence="4" id="KW-0418">Kinase</keyword>
<dbReference type="SUPFAM" id="SSF56112">
    <property type="entry name" value="Protein kinase-like (PK-like)"/>
    <property type="match status" value="1"/>
</dbReference>
<proteinExistence type="inferred from homology"/>
<feature type="non-terminal residue" evidence="9">
    <location>
        <position position="194"/>
    </location>
</feature>
<evidence type="ECO:0000256" key="7">
    <source>
        <dbReference type="RuleBase" id="RU000304"/>
    </source>
</evidence>
<comment type="similarity">
    <text evidence="7">Belongs to the protein kinase superfamily.</text>
</comment>
<feature type="binding site" evidence="6">
    <location>
        <position position="42"/>
    </location>
    <ligand>
        <name>ATP</name>
        <dbReference type="ChEBI" id="CHEBI:30616"/>
    </ligand>
</feature>
<dbReference type="SMART" id="SM00220">
    <property type="entry name" value="S_TKc"/>
    <property type="match status" value="1"/>
</dbReference>
<feature type="domain" description="Protein kinase" evidence="8">
    <location>
        <begin position="13"/>
        <end position="194"/>
    </location>
</feature>
<keyword evidence="10" id="KW-1185">Reference proteome</keyword>
<gene>
    <name evidence="9" type="ORF">PCOR1329_LOCUS42852</name>
</gene>
<evidence type="ECO:0000256" key="2">
    <source>
        <dbReference type="ARBA" id="ARBA00022679"/>
    </source>
</evidence>
<reference evidence="9" key="1">
    <citation type="submission" date="2023-10" db="EMBL/GenBank/DDBJ databases">
        <authorList>
            <person name="Chen Y."/>
            <person name="Shah S."/>
            <person name="Dougan E. K."/>
            <person name="Thang M."/>
            <person name="Chan C."/>
        </authorList>
    </citation>
    <scope>NUCLEOTIDE SEQUENCE [LARGE SCALE GENOMIC DNA]</scope>
</reference>
<keyword evidence="2" id="KW-0808">Transferase</keyword>
<evidence type="ECO:0000256" key="6">
    <source>
        <dbReference type="PROSITE-ProRule" id="PRU10141"/>
    </source>
</evidence>
<organism evidence="9 10">
    <name type="scientific">Prorocentrum cordatum</name>
    <dbReference type="NCBI Taxonomy" id="2364126"/>
    <lineage>
        <taxon>Eukaryota</taxon>
        <taxon>Sar</taxon>
        <taxon>Alveolata</taxon>
        <taxon>Dinophyceae</taxon>
        <taxon>Prorocentrales</taxon>
        <taxon>Prorocentraceae</taxon>
        <taxon>Prorocentrum</taxon>
    </lineage>
</organism>
<evidence type="ECO:0000259" key="8">
    <source>
        <dbReference type="PROSITE" id="PS50011"/>
    </source>
</evidence>
<keyword evidence="3 6" id="KW-0547">Nucleotide-binding</keyword>
<dbReference type="InterPro" id="IPR017441">
    <property type="entry name" value="Protein_kinase_ATP_BS"/>
</dbReference>